<accession>A0A1X7V5B6</accession>
<organism evidence="2">
    <name type="scientific">Amphimedon queenslandica</name>
    <name type="common">Sponge</name>
    <dbReference type="NCBI Taxonomy" id="400682"/>
    <lineage>
        <taxon>Eukaryota</taxon>
        <taxon>Metazoa</taxon>
        <taxon>Porifera</taxon>
        <taxon>Demospongiae</taxon>
        <taxon>Heteroscleromorpha</taxon>
        <taxon>Haplosclerida</taxon>
        <taxon>Niphatidae</taxon>
        <taxon>Amphimedon</taxon>
    </lineage>
</organism>
<feature type="compositionally biased region" description="Basic and acidic residues" evidence="1">
    <location>
        <begin position="7"/>
        <end position="16"/>
    </location>
</feature>
<name>A0A1X7V5B6_AMPQE</name>
<protein>
    <submittedName>
        <fullName evidence="2">Uncharacterized protein</fullName>
    </submittedName>
</protein>
<keyword evidence="3" id="KW-1185">Reference proteome</keyword>
<dbReference type="KEGG" id="aqu:109581166"/>
<sequence>MSTKHRSSQEYRRTPSEENPTPGQYFEKDWVDAHYEILFPCAHVTHLPWKTCDLLEELETAVPGLKSHEVKIESLIHITHNKEYRDMQVDDGYKFQSFKKVGKYGYGPDQYGKKPCGFSFIATAPQSQPDCTSLYRYIKSGKDLLPGQYIWWSVYIAEPPAMPDYVLPSPPFTKPDASSYGRNMISANIKDLLIAYQTSFKRDDKGQYPMIELRVGGTLRYKYEICYIIILCKKEELSDYPIWEPGRDKIKFDTDKDNAVNEIDPISITIKGGIKWDKNTYQSYSWEHFVFALHFNGDHHQQMTCSDETFSHKIINHDARFCLKKTIVSRDGSSKVVCPDS</sequence>
<evidence type="ECO:0000256" key="1">
    <source>
        <dbReference type="SAM" id="MobiDB-lite"/>
    </source>
</evidence>
<proteinExistence type="predicted"/>
<evidence type="ECO:0000313" key="2">
    <source>
        <dbReference type="EnsemblMetazoa" id="Aqu2.1.35203_001"/>
    </source>
</evidence>
<feature type="region of interest" description="Disordered" evidence="1">
    <location>
        <begin position="1"/>
        <end position="23"/>
    </location>
</feature>
<dbReference type="EnsemblMetazoa" id="Aqu2.1.35203_001">
    <property type="protein sequence ID" value="Aqu2.1.35203_001"/>
    <property type="gene ID" value="Aqu2.1.35203"/>
</dbReference>
<evidence type="ECO:0000313" key="3">
    <source>
        <dbReference type="Proteomes" id="UP000007879"/>
    </source>
</evidence>
<reference evidence="2" key="2">
    <citation type="submission" date="2017-05" db="UniProtKB">
        <authorList>
            <consortium name="EnsemblMetazoa"/>
        </authorList>
    </citation>
    <scope>IDENTIFICATION</scope>
</reference>
<dbReference type="EnsemblMetazoa" id="XM_019995015.1">
    <property type="protein sequence ID" value="XP_019850574.1"/>
    <property type="gene ID" value="LOC109581166"/>
</dbReference>
<dbReference type="Proteomes" id="UP000007879">
    <property type="component" value="Unassembled WGS sequence"/>
</dbReference>
<dbReference type="AlphaFoldDB" id="A0A1X7V5B6"/>
<gene>
    <name evidence="2" type="primary">109581166</name>
</gene>
<dbReference type="InParanoid" id="A0A1X7V5B6"/>
<reference evidence="3" key="1">
    <citation type="journal article" date="2010" name="Nature">
        <title>The Amphimedon queenslandica genome and the evolution of animal complexity.</title>
        <authorList>
            <person name="Srivastava M."/>
            <person name="Simakov O."/>
            <person name="Chapman J."/>
            <person name="Fahey B."/>
            <person name="Gauthier M.E."/>
            <person name="Mitros T."/>
            <person name="Richards G.S."/>
            <person name="Conaco C."/>
            <person name="Dacre M."/>
            <person name="Hellsten U."/>
            <person name="Larroux C."/>
            <person name="Putnam N.H."/>
            <person name="Stanke M."/>
            <person name="Adamska M."/>
            <person name="Darling A."/>
            <person name="Degnan S.M."/>
            <person name="Oakley T.H."/>
            <person name="Plachetzki D.C."/>
            <person name="Zhai Y."/>
            <person name="Adamski M."/>
            <person name="Calcino A."/>
            <person name="Cummins S.F."/>
            <person name="Goodstein D.M."/>
            <person name="Harris C."/>
            <person name="Jackson D.J."/>
            <person name="Leys S.P."/>
            <person name="Shu S."/>
            <person name="Woodcroft B.J."/>
            <person name="Vervoort M."/>
            <person name="Kosik K.S."/>
            <person name="Manning G."/>
            <person name="Degnan B.M."/>
            <person name="Rokhsar D.S."/>
        </authorList>
    </citation>
    <scope>NUCLEOTIDE SEQUENCE [LARGE SCALE GENOMIC DNA]</scope>
</reference>